<evidence type="ECO:0000313" key="1">
    <source>
        <dbReference type="EMBL" id="RID81628.1"/>
    </source>
</evidence>
<sequence length="194" mass="22042">MEREQQDEIKNAISHLIPHMDNKWFKETMEKVQASTNKKVPYFSGQIPPGIAYMGVNSHGTSYVYEIPKSKIRVKYHDVAIDDVGHPRLLAIYKLKGEKVASMKLVAVKENEPIHDLMDVYRYPYAHVFANGSVCWSGYSGFTKDTLPHIAKMFLSTSNSNHGVEGCLKLYKENEGKDFDDSKIIPFGSLEELL</sequence>
<gene>
    <name evidence="1" type="ORF">D1970_21285</name>
</gene>
<dbReference type="OrthoDB" id="1955591at2"/>
<comment type="caution">
    <text evidence="1">The sequence shown here is derived from an EMBL/GenBank/DDBJ whole genome shotgun (WGS) entry which is preliminary data.</text>
</comment>
<dbReference type="EMBL" id="QWVT01000054">
    <property type="protein sequence ID" value="RID81628.1"/>
    <property type="molecule type" value="Genomic_DNA"/>
</dbReference>
<dbReference type="AlphaFoldDB" id="A0A398AY25"/>
<reference evidence="1 2" key="1">
    <citation type="submission" date="2018-08" db="EMBL/GenBank/DDBJ databases">
        <title>Bacillus jemisoniae sp. nov., Bacillus chryseoplanitiae sp. nov., Bacillus resnikiae sp. nov., and Bacillus frankliniae sp. nov., isolated from Viking spacecraft and associated surfaces.</title>
        <authorList>
            <person name="Seuylemezian A."/>
            <person name="Vaishampayan P."/>
        </authorList>
    </citation>
    <scope>NUCLEOTIDE SEQUENCE [LARGE SCALE GENOMIC DNA]</scope>
    <source>
        <strain evidence="1 2">JJ-247</strain>
    </source>
</reference>
<dbReference type="RefSeq" id="WP_119114854.1">
    <property type="nucleotide sequence ID" value="NZ_CBCSEO010000041.1"/>
</dbReference>
<evidence type="ECO:0000313" key="2">
    <source>
        <dbReference type="Proteomes" id="UP000265816"/>
    </source>
</evidence>
<dbReference type="Proteomes" id="UP000265816">
    <property type="component" value="Unassembled WGS sequence"/>
</dbReference>
<organism evidence="1 2">
    <name type="scientific">Mesobacillus zeae</name>
    <dbReference type="NCBI Taxonomy" id="1917180"/>
    <lineage>
        <taxon>Bacteria</taxon>
        <taxon>Bacillati</taxon>
        <taxon>Bacillota</taxon>
        <taxon>Bacilli</taxon>
        <taxon>Bacillales</taxon>
        <taxon>Bacillaceae</taxon>
        <taxon>Mesobacillus</taxon>
    </lineage>
</organism>
<proteinExistence type="predicted"/>
<protein>
    <submittedName>
        <fullName evidence="1">Uncharacterized protein</fullName>
    </submittedName>
</protein>
<name>A0A398AY25_9BACI</name>
<accession>A0A398AY25</accession>
<keyword evidence="2" id="KW-1185">Reference proteome</keyword>